<accession>A0AAW0C0X6</accession>
<evidence type="ECO:0000313" key="3">
    <source>
        <dbReference type="EMBL" id="KAK7032201.1"/>
    </source>
</evidence>
<evidence type="ECO:0000313" key="4">
    <source>
        <dbReference type="Proteomes" id="UP001383192"/>
    </source>
</evidence>
<feature type="transmembrane region" description="Helical" evidence="2">
    <location>
        <begin position="179"/>
        <end position="202"/>
    </location>
</feature>
<feature type="transmembrane region" description="Helical" evidence="2">
    <location>
        <begin position="100"/>
        <end position="125"/>
    </location>
</feature>
<keyword evidence="2" id="KW-1133">Transmembrane helix</keyword>
<keyword evidence="2" id="KW-0472">Membrane</keyword>
<feature type="transmembrane region" description="Helical" evidence="2">
    <location>
        <begin position="145"/>
        <end position="167"/>
    </location>
</feature>
<reference evidence="3 4" key="1">
    <citation type="submission" date="2024-01" db="EMBL/GenBank/DDBJ databases">
        <title>A draft genome for a cacao thread blight-causing isolate of Paramarasmius palmivorus.</title>
        <authorList>
            <person name="Baruah I.K."/>
            <person name="Bukari Y."/>
            <person name="Amoako-Attah I."/>
            <person name="Meinhardt L.W."/>
            <person name="Bailey B.A."/>
            <person name="Cohen S.P."/>
        </authorList>
    </citation>
    <scope>NUCLEOTIDE SEQUENCE [LARGE SCALE GENOMIC DNA]</scope>
    <source>
        <strain evidence="3 4">GH-12</strain>
    </source>
</reference>
<sequence length="301" mass="33497">MANISKQRDALNMFADSLVDTFHQALVSYVAYTCVISNYGNASIFEELLWSELLIILTNVRLNADSERTTIFIYQRQAIVAVVTQLAMIRRLWRVRYKGVSVTVAMLPLICSSLGTTTAYYILWLSSLSKTTRVDLRMVFRVANILNMVSNITITLSIGIYIWTGYVRTDRSLAPPYKILRFCALTGMFATLSAALAMILTLTVSDTLAYVGLYFVIARLYTGSFFAVINDAGEAYPRPPQQAGASSSSTTLDFISMPSTSVRLPDRQSVRTQASSSQPQVDAVKHEVDSTVEEVSYFETD</sequence>
<keyword evidence="2" id="KW-0812">Transmembrane</keyword>
<dbReference type="Proteomes" id="UP001383192">
    <property type="component" value="Unassembled WGS sequence"/>
</dbReference>
<gene>
    <name evidence="3" type="ORF">VNI00_013375</name>
</gene>
<evidence type="ECO:0000256" key="1">
    <source>
        <dbReference type="SAM" id="MobiDB-lite"/>
    </source>
</evidence>
<feature type="transmembrane region" description="Helical" evidence="2">
    <location>
        <begin position="208"/>
        <end position="229"/>
    </location>
</feature>
<feature type="region of interest" description="Disordered" evidence="1">
    <location>
        <begin position="262"/>
        <end position="285"/>
    </location>
</feature>
<keyword evidence="4" id="KW-1185">Reference proteome</keyword>
<feature type="compositionally biased region" description="Polar residues" evidence="1">
    <location>
        <begin position="270"/>
        <end position="280"/>
    </location>
</feature>
<proteinExistence type="predicted"/>
<organism evidence="3 4">
    <name type="scientific">Paramarasmius palmivorus</name>
    <dbReference type="NCBI Taxonomy" id="297713"/>
    <lineage>
        <taxon>Eukaryota</taxon>
        <taxon>Fungi</taxon>
        <taxon>Dikarya</taxon>
        <taxon>Basidiomycota</taxon>
        <taxon>Agaricomycotina</taxon>
        <taxon>Agaricomycetes</taxon>
        <taxon>Agaricomycetidae</taxon>
        <taxon>Agaricales</taxon>
        <taxon>Marasmiineae</taxon>
        <taxon>Marasmiaceae</taxon>
        <taxon>Paramarasmius</taxon>
    </lineage>
</organism>
<protein>
    <submittedName>
        <fullName evidence="3">Uncharacterized protein</fullName>
    </submittedName>
</protein>
<evidence type="ECO:0000256" key="2">
    <source>
        <dbReference type="SAM" id="Phobius"/>
    </source>
</evidence>
<comment type="caution">
    <text evidence="3">The sequence shown here is derived from an EMBL/GenBank/DDBJ whole genome shotgun (WGS) entry which is preliminary data.</text>
</comment>
<name>A0AAW0C0X6_9AGAR</name>
<dbReference type="EMBL" id="JAYKXP010000067">
    <property type="protein sequence ID" value="KAK7032201.1"/>
    <property type="molecule type" value="Genomic_DNA"/>
</dbReference>
<dbReference type="AlphaFoldDB" id="A0AAW0C0X6"/>